<dbReference type="SUPFAM" id="SSF56281">
    <property type="entry name" value="Metallo-hydrolase/oxidoreductase"/>
    <property type="match status" value="1"/>
</dbReference>
<feature type="domain" description="Metallo-beta-lactamase" evidence="1">
    <location>
        <begin position="28"/>
        <end position="195"/>
    </location>
</feature>
<protein>
    <submittedName>
        <fullName evidence="2">Beta-lactamase domain-containing protein</fullName>
    </submittedName>
</protein>
<gene>
    <name evidence="2" type="ORF">FDG2_2654</name>
</gene>
<dbReference type="SMART" id="SM00849">
    <property type="entry name" value="Lactamase_B"/>
    <property type="match status" value="1"/>
</dbReference>
<evidence type="ECO:0000259" key="1">
    <source>
        <dbReference type="SMART" id="SM00849"/>
    </source>
</evidence>
<organism evidence="2 3">
    <name type="scientific">Candidatus Protofrankia californiensis</name>
    <dbReference type="NCBI Taxonomy" id="1839754"/>
    <lineage>
        <taxon>Bacteria</taxon>
        <taxon>Bacillati</taxon>
        <taxon>Actinomycetota</taxon>
        <taxon>Actinomycetes</taxon>
        <taxon>Frankiales</taxon>
        <taxon>Frankiaceae</taxon>
        <taxon>Protofrankia</taxon>
    </lineage>
</organism>
<dbReference type="Proteomes" id="UP000199013">
    <property type="component" value="Unassembled WGS sequence"/>
</dbReference>
<evidence type="ECO:0000313" key="3">
    <source>
        <dbReference type="Proteomes" id="UP000199013"/>
    </source>
</evidence>
<keyword evidence="3" id="KW-1185">Reference proteome</keyword>
<dbReference type="Gene3D" id="3.60.15.10">
    <property type="entry name" value="Ribonuclease Z/Hydroxyacylglutathione hydrolase-like"/>
    <property type="match status" value="1"/>
</dbReference>
<dbReference type="InterPro" id="IPR051453">
    <property type="entry name" value="MBL_Glyoxalase_II"/>
</dbReference>
<dbReference type="PANTHER" id="PTHR46233">
    <property type="entry name" value="HYDROXYACYLGLUTATHIONE HYDROLASE GLOC"/>
    <property type="match status" value="1"/>
</dbReference>
<dbReference type="InterPro" id="IPR036866">
    <property type="entry name" value="RibonucZ/Hydroxyglut_hydro"/>
</dbReference>
<proteinExistence type="predicted"/>
<reference evidence="3" key="1">
    <citation type="submission" date="2016-02" db="EMBL/GenBank/DDBJ databases">
        <authorList>
            <person name="Wibberg D."/>
        </authorList>
    </citation>
    <scope>NUCLEOTIDE SEQUENCE [LARGE SCALE GENOMIC DNA]</scope>
</reference>
<dbReference type="Pfam" id="PF00753">
    <property type="entry name" value="Lactamase_B"/>
    <property type="match status" value="1"/>
</dbReference>
<name>A0A1C3NY22_9ACTN</name>
<dbReference type="AlphaFoldDB" id="A0A1C3NY22"/>
<dbReference type="InterPro" id="IPR001279">
    <property type="entry name" value="Metallo-B-lactamas"/>
</dbReference>
<dbReference type="CDD" id="cd06262">
    <property type="entry name" value="metallo-hydrolase-like_MBL-fold"/>
    <property type="match status" value="1"/>
</dbReference>
<sequence>MARHDGVRVDRIITRGEFLIDGQSFTVDNNIWLVGDDSEVLVIDAAHDPSVILAAIEGRRVSMIVATHGHNDHINAAVELSDRVQAPIALCQADLMLWEAVYPGRPPDLQLADGQQIPIARDGRLHVMHTPGHSPGGVCLYGVIGGEPVLFSGDTLFRGGPGATGRSFSDFPTLLNSIRRRLLILPHETVVHTGHGDDTTIGTEALEYDQWILRGR</sequence>
<dbReference type="PANTHER" id="PTHR46233:SF4">
    <property type="entry name" value="METALLO-BETA-LACTAMASE DOMAIN-CONTAINING PROTEIN"/>
    <property type="match status" value="1"/>
</dbReference>
<evidence type="ECO:0000313" key="2">
    <source>
        <dbReference type="EMBL" id="SBW22446.1"/>
    </source>
</evidence>
<accession>A0A1C3NY22</accession>
<dbReference type="EMBL" id="FLUV01001127">
    <property type="protein sequence ID" value="SBW22446.1"/>
    <property type="molecule type" value="Genomic_DNA"/>
</dbReference>